<feature type="transmembrane region" description="Helical" evidence="10">
    <location>
        <begin position="356"/>
        <end position="385"/>
    </location>
</feature>
<evidence type="ECO:0000256" key="2">
    <source>
        <dbReference type="ARBA" id="ARBA00009904"/>
    </source>
</evidence>
<protein>
    <recommendedName>
        <fullName evidence="9 10">A-type ATP synthase subunit I</fullName>
    </recommendedName>
</protein>
<evidence type="ECO:0000256" key="5">
    <source>
        <dbReference type="ARBA" id="ARBA00022989"/>
    </source>
</evidence>
<dbReference type="Gene3D" id="3.30.70.2750">
    <property type="match status" value="1"/>
</dbReference>
<evidence type="ECO:0000256" key="6">
    <source>
        <dbReference type="ARBA" id="ARBA00023065"/>
    </source>
</evidence>
<dbReference type="GO" id="GO:0051117">
    <property type="term" value="F:ATPase binding"/>
    <property type="evidence" value="ECO:0007669"/>
    <property type="project" value="TreeGrafter"/>
</dbReference>
<accession>D7E6E1</accession>
<evidence type="ECO:0000256" key="4">
    <source>
        <dbReference type="ARBA" id="ARBA00022692"/>
    </source>
</evidence>
<feature type="coiled-coil region" evidence="11">
    <location>
        <begin position="216"/>
        <end position="243"/>
    </location>
</feature>
<dbReference type="GO" id="GO:0007035">
    <property type="term" value="P:vacuolar acidification"/>
    <property type="evidence" value="ECO:0007669"/>
    <property type="project" value="TreeGrafter"/>
</dbReference>
<dbReference type="KEGG" id="mev:Metev_0233"/>
<dbReference type="GeneID" id="9345845"/>
<feature type="transmembrane region" description="Helical" evidence="10">
    <location>
        <begin position="485"/>
        <end position="510"/>
    </location>
</feature>
<feature type="transmembrane region" description="Helical" evidence="10">
    <location>
        <begin position="585"/>
        <end position="610"/>
    </location>
</feature>
<dbReference type="InterPro" id="IPR002490">
    <property type="entry name" value="V-ATPase_116kDa_su"/>
</dbReference>
<evidence type="ECO:0000256" key="9">
    <source>
        <dbReference type="ARBA" id="ARBA00068671"/>
    </source>
</evidence>
<dbReference type="Gene3D" id="1.20.1460.20">
    <property type="match status" value="1"/>
</dbReference>
<name>D7E6E1_METEZ</name>
<keyword evidence="6 10" id="KW-0406">Ion transport</keyword>
<keyword evidence="5 10" id="KW-1133">Transmembrane helix</keyword>
<keyword evidence="11" id="KW-0175">Coiled coil</keyword>
<evidence type="ECO:0000256" key="3">
    <source>
        <dbReference type="ARBA" id="ARBA00022448"/>
    </source>
</evidence>
<dbReference type="PANTHER" id="PTHR11629:SF63">
    <property type="entry name" value="V-TYPE PROTON ATPASE SUBUNIT A"/>
    <property type="match status" value="1"/>
</dbReference>
<evidence type="ECO:0000256" key="10">
    <source>
        <dbReference type="RuleBase" id="RU361189"/>
    </source>
</evidence>
<comment type="subcellular location">
    <subcellularLocation>
        <location evidence="1">Membrane</location>
        <topology evidence="1">Multi-pass membrane protein</topology>
    </subcellularLocation>
</comment>
<feature type="compositionally biased region" description="Acidic residues" evidence="12">
    <location>
        <begin position="308"/>
        <end position="323"/>
    </location>
</feature>
<feature type="transmembrane region" description="Helical" evidence="10">
    <location>
        <begin position="616"/>
        <end position="640"/>
    </location>
</feature>
<keyword evidence="4 10" id="KW-0812">Transmembrane</keyword>
<dbReference type="STRING" id="644295.Metev_0233"/>
<dbReference type="EMBL" id="CP002069">
    <property type="protein sequence ID" value="ADI73163.1"/>
    <property type="molecule type" value="Genomic_DNA"/>
</dbReference>
<dbReference type="Gene3D" id="3.30.70.2170">
    <property type="match status" value="1"/>
</dbReference>
<dbReference type="Proteomes" id="UP000000391">
    <property type="component" value="Chromosome"/>
</dbReference>
<evidence type="ECO:0000313" key="14">
    <source>
        <dbReference type="Proteomes" id="UP000000391"/>
    </source>
</evidence>
<feature type="transmembrane region" description="Helical" evidence="10">
    <location>
        <begin position="397"/>
        <end position="415"/>
    </location>
</feature>
<dbReference type="Pfam" id="PF01496">
    <property type="entry name" value="V_ATPase_I"/>
    <property type="match status" value="1"/>
</dbReference>
<dbReference type="AlphaFoldDB" id="D7E6E1"/>
<dbReference type="NCBIfam" id="NF004430">
    <property type="entry name" value="PRK05771.2-4"/>
    <property type="match status" value="1"/>
</dbReference>
<dbReference type="RefSeq" id="WP_013193731.1">
    <property type="nucleotide sequence ID" value="NC_014253.1"/>
</dbReference>
<sequence length="676" mass="75865">MLEPKPMSRVLIVGHKNIMKDTVETLHNLNVYHIEDYNEEEPGLEIGKPFESAEDISKKLVKIRSLSNYLGVKGDESVSEDADKVWSNLDDRLNELDSKITEKTEERSELESKLKDIENLKKDLQPLSNIPLDLDLYRGYENISVFAGTVKENIDSLETDISGITNLYEIWKDPEWNAIALFVYKDYVGQVSKILSDYSFKELRIPEKSGVPKDILSKFEGDKQSIEEKIESIDEEIESIKEQYSNFILASDELLSMEAEKAEAPLKMATSENTFVINGWVPDDEYDTVVQSLDKATNGHAYVSIVESEESDEHEEYSEEEIPPTEYNNSKLTKPLETVMDLYSRPRYKELDPTSLIFIALPLFYGMMLGDVGYALVILAAAFGIKKYVNMESLKPVMNVLIYCQIFSFIFGILYGEVFGISLGTTHAGVPPWSPEPLYELFGVTFESHGHGFLSGLIPGFETIYLFEFPFTNEMVSFPFHRPDAVLTLIVLTAVLGIIQINIGYVLGMVNVYRNHGLMDAILEKGSWIIIELGVVLAALGFLEYLPTTIIGLAVFIIGFAMLFKGEGVKGAVELPSLLSNVLSYARIAAVGLSSIYIAYIVNEIAFVMLSPDTSILLAILSILVFIFGHALNTVLGVIAPGLQALRLQYVEFFTKFYEGGGKKYNPFGRIRKYTE</sequence>
<gene>
    <name evidence="13" type="ordered locus">Metev_0233</name>
</gene>
<dbReference type="GO" id="GO:0033179">
    <property type="term" value="C:proton-transporting V-type ATPase, V0 domain"/>
    <property type="evidence" value="ECO:0007669"/>
    <property type="project" value="InterPro"/>
</dbReference>
<comment type="function">
    <text evidence="8">Component of the A-type ATP synthase that produces ATP from ADP in the presence of a proton gradient across the membrane.</text>
</comment>
<organism evidence="13 14">
    <name type="scientific">Methanohalobium evestigatum (strain ATCC BAA-1072 / DSM 3721 / NBRC 107634 / OCM 161 / Z-7303)</name>
    <dbReference type="NCBI Taxonomy" id="644295"/>
    <lineage>
        <taxon>Archaea</taxon>
        <taxon>Methanobacteriati</taxon>
        <taxon>Methanobacteriota</taxon>
        <taxon>Stenosarchaea group</taxon>
        <taxon>Methanomicrobia</taxon>
        <taxon>Methanosarcinales</taxon>
        <taxon>Methanosarcinaceae</taxon>
        <taxon>Methanohalobium</taxon>
    </lineage>
</organism>
<dbReference type="GO" id="GO:0046961">
    <property type="term" value="F:proton-transporting ATPase activity, rotational mechanism"/>
    <property type="evidence" value="ECO:0007669"/>
    <property type="project" value="InterPro"/>
</dbReference>
<comment type="similarity">
    <text evidence="2 10">Belongs to the V-ATPase 116 kDa subunit family.</text>
</comment>
<evidence type="ECO:0000256" key="8">
    <source>
        <dbReference type="ARBA" id="ARBA00059506"/>
    </source>
</evidence>
<dbReference type="PANTHER" id="PTHR11629">
    <property type="entry name" value="VACUOLAR PROTON ATPASES"/>
    <property type="match status" value="1"/>
</dbReference>
<feature type="transmembrane region" description="Helical" evidence="10">
    <location>
        <begin position="546"/>
        <end position="564"/>
    </location>
</feature>
<evidence type="ECO:0000256" key="12">
    <source>
        <dbReference type="SAM" id="MobiDB-lite"/>
    </source>
</evidence>
<keyword evidence="7 10" id="KW-0472">Membrane</keyword>
<feature type="region of interest" description="Disordered" evidence="12">
    <location>
        <begin position="308"/>
        <end position="329"/>
    </location>
</feature>
<feature type="coiled-coil region" evidence="11">
    <location>
        <begin position="93"/>
        <end position="123"/>
    </location>
</feature>
<keyword evidence="3 10" id="KW-0813">Transport</keyword>
<proteinExistence type="inferred from homology"/>
<keyword evidence="14" id="KW-1185">Reference proteome</keyword>
<evidence type="ECO:0000256" key="11">
    <source>
        <dbReference type="SAM" id="Coils"/>
    </source>
</evidence>
<reference evidence="13 14" key="1">
    <citation type="submission" date="2010-06" db="EMBL/GenBank/DDBJ databases">
        <title>Complete sequence chromosome of Methanohalobium evestigatum Z-7303.</title>
        <authorList>
            <consortium name="US DOE Joint Genome Institute"/>
            <person name="Lucas S."/>
            <person name="Copeland A."/>
            <person name="Lapidus A."/>
            <person name="Cheng J.-F."/>
            <person name="Bruce D."/>
            <person name="Goodwin L."/>
            <person name="Pitluck S."/>
            <person name="Saunders E."/>
            <person name="Detter J.C."/>
            <person name="Han C."/>
            <person name="Tapia R."/>
            <person name="Land M."/>
            <person name="Hauser L."/>
            <person name="Kyrpides N."/>
            <person name="Mikhailova N."/>
            <person name="Sieprawska-Lupa M."/>
            <person name="Whitman W.B."/>
            <person name="Anderson I."/>
            <person name="Woyke T."/>
        </authorList>
    </citation>
    <scope>NUCLEOTIDE SEQUENCE [LARGE SCALE GENOMIC DNA]</scope>
    <source>
        <strain evidence="14">ATCC BAA-1072 / DSM 3721 / NBRC 107634 / OCM 161 / Z-7303</strain>
    </source>
</reference>
<dbReference type="OrthoDB" id="85892at2157"/>
<dbReference type="HOGENOM" id="CLU_025558_2_1_2"/>
<evidence type="ECO:0000256" key="1">
    <source>
        <dbReference type="ARBA" id="ARBA00004141"/>
    </source>
</evidence>
<evidence type="ECO:0000256" key="7">
    <source>
        <dbReference type="ARBA" id="ARBA00023136"/>
    </source>
</evidence>
<dbReference type="GO" id="GO:0016471">
    <property type="term" value="C:vacuolar proton-transporting V-type ATPase complex"/>
    <property type="evidence" value="ECO:0007669"/>
    <property type="project" value="TreeGrafter"/>
</dbReference>
<evidence type="ECO:0000313" key="13">
    <source>
        <dbReference type="EMBL" id="ADI73163.1"/>
    </source>
</evidence>